<dbReference type="InterPro" id="IPR012338">
    <property type="entry name" value="Beta-lactam/transpept-like"/>
</dbReference>
<dbReference type="InterPro" id="IPR001460">
    <property type="entry name" value="PCN-bd_Tpept"/>
</dbReference>
<dbReference type="Proteomes" id="UP000611640">
    <property type="component" value="Chromosome"/>
</dbReference>
<name>A0A7R7DW73_9ACTN</name>
<dbReference type="Pfam" id="PF00905">
    <property type="entry name" value="Transpeptidase"/>
    <property type="match status" value="1"/>
</dbReference>
<dbReference type="GO" id="GO:0051301">
    <property type="term" value="P:cell division"/>
    <property type="evidence" value="ECO:0007669"/>
    <property type="project" value="UniProtKB-KW"/>
</dbReference>
<dbReference type="GO" id="GO:0005886">
    <property type="term" value="C:plasma membrane"/>
    <property type="evidence" value="ECO:0007669"/>
    <property type="project" value="TreeGrafter"/>
</dbReference>
<dbReference type="GO" id="GO:0071972">
    <property type="term" value="F:peptidoglycan L,D-transpeptidase activity"/>
    <property type="evidence" value="ECO:0007669"/>
    <property type="project" value="TreeGrafter"/>
</dbReference>
<dbReference type="SUPFAM" id="SSF56601">
    <property type="entry name" value="beta-lactamase/transpeptidase-like"/>
    <property type="match status" value="1"/>
</dbReference>
<reference evidence="3 4" key="1">
    <citation type="submission" date="2020-08" db="EMBL/GenBank/DDBJ databases">
        <title>Whole genome shotgun sequence of Actinocatenispora thailandica NBRC 105041.</title>
        <authorList>
            <person name="Komaki H."/>
            <person name="Tamura T."/>
        </authorList>
    </citation>
    <scope>NUCLEOTIDE SEQUENCE [LARGE SCALE GENOMIC DNA]</scope>
    <source>
        <strain evidence="3 4">NBRC 105041</strain>
    </source>
</reference>
<dbReference type="AlphaFoldDB" id="A0A7R7DW73"/>
<evidence type="ECO:0000259" key="1">
    <source>
        <dbReference type="Pfam" id="PF00905"/>
    </source>
</evidence>
<dbReference type="InterPro" id="IPR054120">
    <property type="entry name" value="PBPA_dimer"/>
</dbReference>
<evidence type="ECO:0000313" key="3">
    <source>
        <dbReference type="EMBL" id="BCJ38801.1"/>
    </source>
</evidence>
<keyword evidence="4" id="KW-1185">Reference proteome</keyword>
<dbReference type="Gene3D" id="3.90.1310.10">
    <property type="entry name" value="Penicillin-binding protein 2a (Domain 2)"/>
    <property type="match status" value="1"/>
</dbReference>
<dbReference type="KEGG" id="atl:Athai_63040"/>
<sequence>MNRTLRRSALVVFVLFLALLGNLTRVQFFQARSLAENPANPRILKDAYDTPRGAIMVGRDPVAYSKDTGGVLRYQRYYPKGAEYAPITGYTSLVYGSTGIERYENSMLNGTDDTLLTQKLSDTVTGKKSAGANVLLTINAKAQDAAWNALKGRKGAAVAMDPKTGKILALVTSPSYDPNPLASHDQDTIKKAWNSYDPNSGSGPMANRALGGGGPWPPGSTMKVIVSAAALENGYNPDTNIPAGPKYQPSDGGNEIHNDVPQICPQAQVTMLVALRDSCNTGFARLGVHLGADTVINKAEQFGLNKSMTIPMLGQDQGMPVAKSVTGDPKGDSQIAQSSIGQFNVAETPLQEAMIAGAVANDGTEMTPYLVQEIQSSDYSALRTAQEHKYGQPISADTAGKLREMMNAVVSSGTGRNAQIDGIEVGGKTGTAEHGNGAPEHGWFMGYARDNGDPKVAVGVFLESAGESGSGDATQIGGDIMKAVLGK</sequence>
<dbReference type="SUPFAM" id="SSF56519">
    <property type="entry name" value="Penicillin binding protein dimerisation domain"/>
    <property type="match status" value="1"/>
</dbReference>
<feature type="domain" description="Penicillin-binding protein transpeptidase" evidence="1">
    <location>
        <begin position="155"/>
        <end position="482"/>
    </location>
</feature>
<accession>A0A7R7DW73</accession>
<feature type="domain" description="Penicillin binding protein A dimerisation" evidence="2">
    <location>
        <begin position="52"/>
        <end position="134"/>
    </location>
</feature>
<dbReference type="RefSeq" id="WP_203964781.1">
    <property type="nucleotide sequence ID" value="NZ_AP023355.1"/>
</dbReference>
<dbReference type="InterPro" id="IPR036138">
    <property type="entry name" value="PBP_dimer_sf"/>
</dbReference>
<dbReference type="GO" id="GO:0008658">
    <property type="term" value="F:penicillin binding"/>
    <property type="evidence" value="ECO:0007669"/>
    <property type="project" value="InterPro"/>
</dbReference>
<gene>
    <name evidence="3" type="ORF">Athai_63040</name>
</gene>
<evidence type="ECO:0000313" key="4">
    <source>
        <dbReference type="Proteomes" id="UP000611640"/>
    </source>
</evidence>
<dbReference type="InterPro" id="IPR050515">
    <property type="entry name" value="Beta-lactam/transpept"/>
</dbReference>
<evidence type="ECO:0000259" key="2">
    <source>
        <dbReference type="Pfam" id="PF21922"/>
    </source>
</evidence>
<dbReference type="PANTHER" id="PTHR30627:SF24">
    <property type="entry name" value="PENICILLIN-BINDING PROTEIN 4B"/>
    <property type="match status" value="1"/>
</dbReference>
<organism evidence="3 4">
    <name type="scientific">Actinocatenispora thailandica</name>
    <dbReference type="NCBI Taxonomy" id="227318"/>
    <lineage>
        <taxon>Bacteria</taxon>
        <taxon>Bacillati</taxon>
        <taxon>Actinomycetota</taxon>
        <taxon>Actinomycetes</taxon>
        <taxon>Micromonosporales</taxon>
        <taxon>Micromonosporaceae</taxon>
        <taxon>Actinocatenispora</taxon>
    </lineage>
</organism>
<dbReference type="EMBL" id="AP023355">
    <property type="protein sequence ID" value="BCJ38801.1"/>
    <property type="molecule type" value="Genomic_DNA"/>
</dbReference>
<keyword evidence="3" id="KW-0132">Cell division</keyword>
<dbReference type="PANTHER" id="PTHR30627">
    <property type="entry name" value="PEPTIDOGLYCAN D,D-TRANSPEPTIDASE"/>
    <property type="match status" value="1"/>
</dbReference>
<dbReference type="Pfam" id="PF21922">
    <property type="entry name" value="PBP_dimer_2"/>
    <property type="match status" value="1"/>
</dbReference>
<dbReference type="GO" id="GO:0071555">
    <property type="term" value="P:cell wall organization"/>
    <property type="evidence" value="ECO:0007669"/>
    <property type="project" value="TreeGrafter"/>
</dbReference>
<dbReference type="Gene3D" id="3.40.710.10">
    <property type="entry name" value="DD-peptidase/beta-lactamase superfamily"/>
    <property type="match status" value="1"/>
</dbReference>
<keyword evidence="3" id="KW-0131">Cell cycle</keyword>
<proteinExistence type="predicted"/>
<protein>
    <submittedName>
        <fullName evidence="3">Cell division protein FtsI</fullName>
    </submittedName>
</protein>